<reference evidence="4" key="1">
    <citation type="submission" date="2014-03" db="EMBL/GenBank/DDBJ databases">
        <authorList>
            <person name="Aksoy S."/>
            <person name="Warren W."/>
            <person name="Wilson R.K."/>
        </authorList>
    </citation>
    <scope>NUCLEOTIDE SEQUENCE [LARGE SCALE GENOMIC DNA]</scope>
    <source>
        <strain evidence="4">IAEA</strain>
    </source>
</reference>
<evidence type="ECO:0000313" key="3">
    <source>
        <dbReference type="EnsemblMetazoa" id="GBRI028479-PA"/>
    </source>
</evidence>
<comment type="similarity">
    <text evidence="1">Belongs to the GAMAD family.</text>
</comment>
<dbReference type="InterPro" id="IPR004942">
    <property type="entry name" value="Roadblock/LAMTOR2_dom"/>
</dbReference>
<dbReference type="VEuPathDB" id="VectorBase:GBRI028479"/>
<evidence type="ECO:0000256" key="1">
    <source>
        <dbReference type="ARBA" id="ARBA00007191"/>
    </source>
</evidence>
<dbReference type="AlphaFoldDB" id="A0A1A9WQR1"/>
<dbReference type="EnsemblMetazoa" id="GBRI028479-RA">
    <property type="protein sequence ID" value="GBRI028479-PA"/>
    <property type="gene ID" value="GBRI028479"/>
</dbReference>
<dbReference type="PANTHER" id="PTHR10779">
    <property type="entry name" value="DYNEIN LIGHT CHAIN ROADBLOCK"/>
    <property type="match status" value="1"/>
</dbReference>
<dbReference type="SMART" id="SM00960">
    <property type="entry name" value="Robl_LC7"/>
    <property type="match status" value="1"/>
</dbReference>
<sequence length="101" mass="11314">MAEDLLYSGFKRRLTNITKKPNVRDIIILNSQGNPIKTAMVLSRATQHAGSLEILRGIQKINPVDELLMLRLRTKSNEIMLVPDGKITVAVTQEAEDRSNT</sequence>
<dbReference type="Proteomes" id="UP000091820">
    <property type="component" value="Unassembled WGS sequence"/>
</dbReference>
<evidence type="ECO:0000259" key="2">
    <source>
        <dbReference type="SMART" id="SM00960"/>
    </source>
</evidence>
<accession>A0A1A9WQR1</accession>
<name>A0A1A9WQR1_9MUSC</name>
<protein>
    <submittedName>
        <fullName evidence="3">Robl_LC7 domain-containing protein</fullName>
    </submittedName>
</protein>
<dbReference type="Gene3D" id="3.30.450.30">
    <property type="entry name" value="Dynein light chain 2a, cytoplasmic"/>
    <property type="match status" value="1"/>
</dbReference>
<organism evidence="3 4">
    <name type="scientific">Glossina brevipalpis</name>
    <dbReference type="NCBI Taxonomy" id="37001"/>
    <lineage>
        <taxon>Eukaryota</taxon>
        <taxon>Metazoa</taxon>
        <taxon>Ecdysozoa</taxon>
        <taxon>Arthropoda</taxon>
        <taxon>Hexapoda</taxon>
        <taxon>Insecta</taxon>
        <taxon>Pterygota</taxon>
        <taxon>Neoptera</taxon>
        <taxon>Endopterygota</taxon>
        <taxon>Diptera</taxon>
        <taxon>Brachycera</taxon>
        <taxon>Muscomorpha</taxon>
        <taxon>Hippoboscoidea</taxon>
        <taxon>Glossinidae</taxon>
        <taxon>Glossina</taxon>
    </lineage>
</organism>
<proteinExistence type="inferred from homology"/>
<dbReference type="SUPFAM" id="SSF103196">
    <property type="entry name" value="Roadblock/LC7 domain"/>
    <property type="match status" value="1"/>
</dbReference>
<feature type="domain" description="Roadblock/LAMTOR2" evidence="2">
    <location>
        <begin position="11"/>
        <end position="93"/>
    </location>
</feature>
<keyword evidence="4" id="KW-1185">Reference proteome</keyword>
<evidence type="ECO:0000313" key="4">
    <source>
        <dbReference type="Proteomes" id="UP000091820"/>
    </source>
</evidence>
<dbReference type="Pfam" id="PF03259">
    <property type="entry name" value="Robl_LC7"/>
    <property type="match status" value="1"/>
</dbReference>
<reference evidence="3" key="2">
    <citation type="submission" date="2020-05" db="UniProtKB">
        <authorList>
            <consortium name="EnsemblMetazoa"/>
        </authorList>
    </citation>
    <scope>IDENTIFICATION</scope>
    <source>
        <strain evidence="3">IAEA</strain>
    </source>
</reference>